<feature type="domain" description="HTH cro/C1-type" evidence="1">
    <location>
        <begin position="10"/>
        <end position="69"/>
    </location>
</feature>
<dbReference type="Pfam" id="PF13560">
    <property type="entry name" value="HTH_31"/>
    <property type="match status" value="1"/>
</dbReference>
<dbReference type="SUPFAM" id="SSF47413">
    <property type="entry name" value="lambda repressor-like DNA-binding domains"/>
    <property type="match status" value="1"/>
</dbReference>
<reference evidence="2 3" key="1">
    <citation type="submission" date="2023-07" db="EMBL/GenBank/DDBJ databases">
        <title>Sequencing the genomes of 1000 actinobacteria strains.</title>
        <authorList>
            <person name="Klenk H.-P."/>
        </authorList>
    </citation>
    <scope>NUCLEOTIDE SEQUENCE [LARGE SCALE GENOMIC DNA]</scope>
    <source>
        <strain evidence="2 3">DSM 44709</strain>
    </source>
</reference>
<organism evidence="2 3">
    <name type="scientific">Catenuloplanes indicus</name>
    <dbReference type="NCBI Taxonomy" id="137267"/>
    <lineage>
        <taxon>Bacteria</taxon>
        <taxon>Bacillati</taxon>
        <taxon>Actinomycetota</taxon>
        <taxon>Actinomycetes</taxon>
        <taxon>Micromonosporales</taxon>
        <taxon>Micromonosporaceae</taxon>
        <taxon>Catenuloplanes</taxon>
    </lineage>
</organism>
<dbReference type="InterPro" id="IPR001387">
    <property type="entry name" value="Cro/C1-type_HTH"/>
</dbReference>
<dbReference type="EMBL" id="JAUSUZ010000001">
    <property type="protein sequence ID" value="MDQ0371544.1"/>
    <property type="molecule type" value="Genomic_DNA"/>
</dbReference>
<dbReference type="PROSITE" id="PS50943">
    <property type="entry name" value="HTH_CROC1"/>
    <property type="match status" value="1"/>
</dbReference>
<dbReference type="CDD" id="cd00093">
    <property type="entry name" value="HTH_XRE"/>
    <property type="match status" value="1"/>
</dbReference>
<evidence type="ECO:0000259" key="1">
    <source>
        <dbReference type="PROSITE" id="PS50943"/>
    </source>
</evidence>
<evidence type="ECO:0000313" key="2">
    <source>
        <dbReference type="EMBL" id="MDQ0371544.1"/>
    </source>
</evidence>
<proteinExistence type="predicted"/>
<dbReference type="RefSeq" id="WP_307248422.1">
    <property type="nucleotide sequence ID" value="NZ_JAUSUZ010000001.1"/>
</dbReference>
<dbReference type="Proteomes" id="UP001240236">
    <property type="component" value="Unassembled WGS sequence"/>
</dbReference>
<dbReference type="InterPro" id="IPR010982">
    <property type="entry name" value="Lambda_DNA-bd_dom_sf"/>
</dbReference>
<accession>A0AAE3W8N0</accession>
<dbReference type="GO" id="GO:0003677">
    <property type="term" value="F:DNA binding"/>
    <property type="evidence" value="ECO:0007669"/>
    <property type="project" value="InterPro"/>
</dbReference>
<dbReference type="AlphaFoldDB" id="A0AAE3W8N0"/>
<evidence type="ECO:0000313" key="3">
    <source>
        <dbReference type="Proteomes" id="UP001240236"/>
    </source>
</evidence>
<name>A0AAE3W8N0_9ACTN</name>
<comment type="caution">
    <text evidence="2">The sequence shown here is derived from an EMBL/GenBank/DDBJ whole genome shotgun (WGS) entry which is preliminary data.</text>
</comment>
<sequence length="90" mass="9503">MTALPPVIPVRALREALGLTLDDVVARIKDQGEMASKSGLSNFEAGVRQASPRLALAYCRALGVDRHHISQAREQRALVAASTPALDAAA</sequence>
<gene>
    <name evidence="2" type="ORF">J2S42_008213</name>
</gene>
<protein>
    <submittedName>
        <fullName evidence="2">Transcriptional regulator with XRE-family HTH domain</fullName>
    </submittedName>
</protein>
<dbReference type="SMART" id="SM00530">
    <property type="entry name" value="HTH_XRE"/>
    <property type="match status" value="1"/>
</dbReference>
<dbReference type="Gene3D" id="1.10.260.40">
    <property type="entry name" value="lambda repressor-like DNA-binding domains"/>
    <property type="match status" value="1"/>
</dbReference>
<keyword evidence="3" id="KW-1185">Reference proteome</keyword>